<dbReference type="OrthoDB" id="9805918at2"/>
<evidence type="ECO:0000256" key="5">
    <source>
        <dbReference type="ARBA" id="ARBA00022741"/>
    </source>
</evidence>
<dbReference type="FunFam" id="3.30.1360.120:FF:000003">
    <property type="entry name" value="tRNA modification GTPase MnmE"/>
    <property type="match status" value="1"/>
</dbReference>
<dbReference type="PANTHER" id="PTHR42714">
    <property type="entry name" value="TRNA MODIFICATION GTPASE GTPBP3"/>
    <property type="match status" value="1"/>
</dbReference>
<dbReference type="GO" id="GO:0003924">
    <property type="term" value="F:GTPase activity"/>
    <property type="evidence" value="ECO:0007669"/>
    <property type="project" value="UniProtKB-UniRule"/>
</dbReference>
<proteinExistence type="inferred from homology"/>
<keyword evidence="14" id="KW-1185">Reference proteome</keyword>
<feature type="binding site" evidence="10">
    <location>
        <position position="122"/>
    </location>
    <ligand>
        <name>(6S)-5-formyl-5,6,7,8-tetrahydrofolate</name>
        <dbReference type="ChEBI" id="CHEBI:57457"/>
    </ligand>
</feature>
<dbReference type="InterPro" id="IPR027266">
    <property type="entry name" value="TrmE/GcvT-like"/>
</dbReference>
<dbReference type="EMBL" id="QJKH01000002">
    <property type="protein sequence ID" value="PXX80908.1"/>
    <property type="molecule type" value="Genomic_DNA"/>
</dbReference>
<name>A0A318KVK5_9FIRM</name>
<comment type="subunit">
    <text evidence="10">Homodimer. Heterotetramer of two MnmE and two MnmG subunits.</text>
</comment>
<evidence type="ECO:0000256" key="7">
    <source>
        <dbReference type="ARBA" id="ARBA00022842"/>
    </source>
</evidence>
<dbReference type="Gene3D" id="1.20.120.430">
    <property type="entry name" value="tRNA modification GTPase MnmE domain 2"/>
    <property type="match status" value="1"/>
</dbReference>
<dbReference type="InterPro" id="IPR025867">
    <property type="entry name" value="MnmE_helical"/>
</dbReference>
<dbReference type="GO" id="GO:0002098">
    <property type="term" value="P:tRNA wobble uridine modification"/>
    <property type="evidence" value="ECO:0007669"/>
    <property type="project" value="TreeGrafter"/>
</dbReference>
<dbReference type="Pfam" id="PF01926">
    <property type="entry name" value="MMR_HSR1"/>
    <property type="match status" value="1"/>
</dbReference>
<dbReference type="GO" id="GO:0005829">
    <property type="term" value="C:cytosol"/>
    <property type="evidence" value="ECO:0007669"/>
    <property type="project" value="TreeGrafter"/>
</dbReference>
<dbReference type="RefSeq" id="WP_022938823.1">
    <property type="nucleotide sequence ID" value="NZ_CABKRQ010000006.1"/>
</dbReference>
<dbReference type="NCBIfam" id="TIGR00231">
    <property type="entry name" value="small_GTP"/>
    <property type="match status" value="1"/>
</dbReference>
<dbReference type="InterPro" id="IPR018948">
    <property type="entry name" value="GTP-bd_TrmE_N"/>
</dbReference>
<keyword evidence="3 10" id="KW-0819">tRNA processing</keyword>
<keyword evidence="4 10" id="KW-0479">Metal-binding</keyword>
<dbReference type="CDD" id="cd14858">
    <property type="entry name" value="TrmE_N"/>
    <property type="match status" value="1"/>
</dbReference>
<dbReference type="CDD" id="cd04164">
    <property type="entry name" value="trmE"/>
    <property type="match status" value="1"/>
</dbReference>
<dbReference type="NCBIfam" id="TIGR00450">
    <property type="entry name" value="mnmE_trmE_thdF"/>
    <property type="match status" value="1"/>
</dbReference>
<dbReference type="InterPro" id="IPR027368">
    <property type="entry name" value="MnmE_dom2"/>
</dbReference>
<keyword evidence="9 10" id="KW-0342">GTP-binding</keyword>
<dbReference type="SUPFAM" id="SSF116878">
    <property type="entry name" value="TrmE connector domain"/>
    <property type="match status" value="1"/>
</dbReference>
<keyword evidence="8 10" id="KW-0630">Potassium</keyword>
<dbReference type="InterPro" id="IPR005225">
    <property type="entry name" value="Small_GTP-bd"/>
</dbReference>
<evidence type="ECO:0000313" key="14">
    <source>
        <dbReference type="Proteomes" id="UP000247612"/>
    </source>
</evidence>
<dbReference type="AlphaFoldDB" id="A0A318KVK5"/>
<feature type="binding site" evidence="10">
    <location>
        <begin position="273"/>
        <end position="276"/>
    </location>
    <ligand>
        <name>GTP</name>
        <dbReference type="ChEBI" id="CHEBI:37565"/>
    </ligand>
</feature>
<keyword evidence="6 10" id="KW-0378">Hydrolase</keyword>
<feature type="binding site" evidence="10">
    <location>
        <position position="83"/>
    </location>
    <ligand>
        <name>(6S)-5-formyl-5,6,7,8-tetrahydrofolate</name>
        <dbReference type="ChEBI" id="CHEBI:57457"/>
    </ligand>
</feature>
<comment type="caution">
    <text evidence="13">The sequence shown here is derived from an EMBL/GenBank/DDBJ whole genome shotgun (WGS) entry which is preliminary data.</text>
</comment>
<feature type="binding site" evidence="10">
    <location>
        <position position="250"/>
    </location>
    <ligand>
        <name>K(+)</name>
        <dbReference type="ChEBI" id="CHEBI:29103"/>
    </ligand>
</feature>
<comment type="cofactor">
    <cofactor evidence="10">
        <name>K(+)</name>
        <dbReference type="ChEBI" id="CHEBI:29103"/>
    </cofactor>
    <text evidence="10">Binds 1 potassium ion per subunit.</text>
</comment>
<feature type="binding site" evidence="10">
    <location>
        <position position="254"/>
    </location>
    <ligand>
        <name>Mg(2+)</name>
        <dbReference type="ChEBI" id="CHEBI:18420"/>
    </ligand>
</feature>
<accession>A0A318KVK5</accession>
<evidence type="ECO:0000256" key="10">
    <source>
        <dbReference type="HAMAP-Rule" id="MF_00379"/>
    </source>
</evidence>
<dbReference type="Pfam" id="PF12631">
    <property type="entry name" value="MnmE_helical"/>
    <property type="match status" value="1"/>
</dbReference>
<sequence>MLKDTIAAISTANQDGAISIVRLSGDDAIDIANQLFSADLTQKESHTITYGTIYDPNTHEAVDEVLVSVFKAPKTFTREDVVEINCHGGRFVTRKVLSLLLSSGARLAQPGEFTQRAFLNGRIDLTQAEAINDLINAKNNTNLKTAIKGVKGSIRKLLDPLISDLLDIIANIEVNIDYPEYDDVEQLTDEKILPMAKAWSAKIKAILVKSESSQMLKEGIKTAIIGKPNVGKSSLLNALLEEEKAIVTDIAGTTRDLVEGTIQLGHVALNLIDTAGIRETEDVVEKIGIDRSLQAIENAQLVLMVLDASRPLDEQDEELLKLTENKTRILVYNKTDIAPVSEGVAISAKTNELKPLIQEIERLFEKHLIAVEEPALNNERQIALMNRALQSMNQAITAMNCGMELDLVTIDLQDAYTSLKEILGEVSRDDLLDTLFSNFCLGK</sequence>
<evidence type="ECO:0000256" key="9">
    <source>
        <dbReference type="ARBA" id="ARBA00023134"/>
    </source>
</evidence>
<dbReference type="InterPro" id="IPR031168">
    <property type="entry name" value="G_TrmE"/>
</dbReference>
<dbReference type="PRINTS" id="PR00326">
    <property type="entry name" value="GTP1OBG"/>
</dbReference>
<feature type="binding site" evidence="10">
    <location>
        <position position="233"/>
    </location>
    <ligand>
        <name>Mg(2+)</name>
        <dbReference type="ChEBI" id="CHEBI:18420"/>
    </ligand>
</feature>
<dbReference type="STRING" id="1034346.GCA_000313565_02536"/>
<dbReference type="GO" id="GO:0042802">
    <property type="term" value="F:identical protein binding"/>
    <property type="evidence" value="ECO:0007669"/>
    <property type="project" value="UniProtKB-ARBA"/>
</dbReference>
<evidence type="ECO:0000256" key="4">
    <source>
        <dbReference type="ARBA" id="ARBA00022723"/>
    </source>
</evidence>
<evidence type="ECO:0000256" key="2">
    <source>
        <dbReference type="ARBA" id="ARBA00022490"/>
    </source>
</evidence>
<evidence type="ECO:0000256" key="8">
    <source>
        <dbReference type="ARBA" id="ARBA00022958"/>
    </source>
</evidence>
<dbReference type="FunFam" id="3.40.50.300:FF:000494">
    <property type="entry name" value="tRNA modification GTPase MnmE"/>
    <property type="match status" value="1"/>
</dbReference>
<dbReference type="Gene3D" id="3.30.1360.120">
    <property type="entry name" value="Probable tRNA modification gtpase trme, domain 1"/>
    <property type="match status" value="1"/>
</dbReference>
<comment type="function">
    <text evidence="10">Exhibits a very high intrinsic GTPase hydrolysis rate. Involved in the addition of a carboxymethylaminomethyl (cmnm) group at the wobble position (U34) of certain tRNAs, forming tRNA-cmnm(5)s(2)U34.</text>
</comment>
<evidence type="ECO:0000256" key="1">
    <source>
        <dbReference type="ARBA" id="ARBA00011043"/>
    </source>
</evidence>
<feature type="domain" description="TrmE-type G" evidence="12">
    <location>
        <begin position="219"/>
        <end position="365"/>
    </location>
</feature>
<dbReference type="PROSITE" id="PS51709">
    <property type="entry name" value="G_TRME"/>
    <property type="match status" value="1"/>
</dbReference>
<dbReference type="InterPro" id="IPR027417">
    <property type="entry name" value="P-loop_NTPase"/>
</dbReference>
<comment type="subcellular location">
    <subcellularLocation>
        <location evidence="10">Cytoplasm</location>
    </subcellularLocation>
</comment>
<dbReference type="HAMAP" id="MF_00379">
    <property type="entry name" value="GTPase_MnmE"/>
    <property type="match status" value="1"/>
</dbReference>
<comment type="similarity">
    <text evidence="1 10 11">Belongs to the TRAFAC class TrmE-Era-EngA-EngB-Septin-like GTPase superfamily. TrmE GTPase family.</text>
</comment>
<feature type="binding site" evidence="10">
    <location>
        <position position="22"/>
    </location>
    <ligand>
        <name>(6S)-5-formyl-5,6,7,8-tetrahydrofolate</name>
        <dbReference type="ChEBI" id="CHEBI:57457"/>
    </ligand>
</feature>
<dbReference type="EC" id="3.6.-.-" evidence="10"/>
<dbReference type="GO" id="GO:0046872">
    <property type="term" value="F:metal ion binding"/>
    <property type="evidence" value="ECO:0007669"/>
    <property type="project" value="UniProtKB-KW"/>
</dbReference>
<feature type="binding site" evidence="10">
    <location>
        <begin position="229"/>
        <end position="234"/>
    </location>
    <ligand>
        <name>GTP</name>
        <dbReference type="ChEBI" id="CHEBI:37565"/>
    </ligand>
</feature>
<dbReference type="Proteomes" id="UP000247612">
    <property type="component" value="Unassembled WGS sequence"/>
</dbReference>
<feature type="binding site" evidence="10">
    <location>
        <position position="253"/>
    </location>
    <ligand>
        <name>K(+)</name>
        <dbReference type="ChEBI" id="CHEBI:29103"/>
    </ligand>
</feature>
<feature type="binding site" evidence="10">
    <location>
        <position position="229"/>
    </location>
    <ligand>
        <name>K(+)</name>
        <dbReference type="ChEBI" id="CHEBI:29103"/>
    </ligand>
</feature>
<feature type="binding site" evidence="10">
    <location>
        <position position="443"/>
    </location>
    <ligand>
        <name>(6S)-5-formyl-5,6,7,8-tetrahydrofolate</name>
        <dbReference type="ChEBI" id="CHEBI:57457"/>
    </ligand>
</feature>
<protein>
    <recommendedName>
        <fullName evidence="10">tRNA modification GTPase MnmE</fullName>
        <ecNumber evidence="10">3.6.-.-</ecNumber>
    </recommendedName>
</protein>
<keyword evidence="2 10" id="KW-0963">Cytoplasm</keyword>
<evidence type="ECO:0000259" key="12">
    <source>
        <dbReference type="PROSITE" id="PS51709"/>
    </source>
</evidence>
<dbReference type="PANTHER" id="PTHR42714:SF2">
    <property type="entry name" value="TRNA MODIFICATION GTPASE GTPBP3, MITOCHONDRIAL"/>
    <property type="match status" value="1"/>
</dbReference>
<evidence type="ECO:0000256" key="6">
    <source>
        <dbReference type="ARBA" id="ARBA00022801"/>
    </source>
</evidence>
<feature type="binding site" evidence="10">
    <location>
        <begin position="248"/>
        <end position="254"/>
    </location>
    <ligand>
        <name>GTP</name>
        <dbReference type="ChEBI" id="CHEBI:37565"/>
    </ligand>
</feature>
<dbReference type="GO" id="GO:0030488">
    <property type="term" value="P:tRNA methylation"/>
    <property type="evidence" value="ECO:0007669"/>
    <property type="project" value="TreeGrafter"/>
</dbReference>
<dbReference type="NCBIfam" id="NF003661">
    <property type="entry name" value="PRK05291.1-3"/>
    <property type="match status" value="1"/>
</dbReference>
<dbReference type="Pfam" id="PF10396">
    <property type="entry name" value="TrmE_N"/>
    <property type="match status" value="1"/>
</dbReference>
<keyword evidence="5 10" id="KW-0547">Nucleotide-binding</keyword>
<keyword evidence="7 10" id="KW-0460">Magnesium</keyword>
<evidence type="ECO:0000256" key="3">
    <source>
        <dbReference type="ARBA" id="ARBA00022694"/>
    </source>
</evidence>
<dbReference type="SUPFAM" id="SSF52540">
    <property type="entry name" value="P-loop containing nucleoside triphosphate hydrolases"/>
    <property type="match status" value="1"/>
</dbReference>
<reference evidence="13 14" key="1">
    <citation type="submission" date="2018-05" db="EMBL/GenBank/DDBJ databases">
        <title>Genomic Encyclopedia of Type Strains, Phase IV (KMG-IV): sequencing the most valuable type-strain genomes for metagenomic binning, comparative biology and taxonomic classification.</title>
        <authorList>
            <person name="Goeker M."/>
        </authorList>
    </citation>
    <scope>NUCLEOTIDE SEQUENCE [LARGE SCALE GENOMIC DNA]</scope>
    <source>
        <strain evidence="13 14">JC118</strain>
    </source>
</reference>
<dbReference type="Gene3D" id="3.40.50.300">
    <property type="entry name" value="P-loop containing nucleotide triphosphate hydrolases"/>
    <property type="match status" value="1"/>
</dbReference>
<evidence type="ECO:0000256" key="11">
    <source>
        <dbReference type="RuleBase" id="RU003313"/>
    </source>
</evidence>
<dbReference type="GO" id="GO:0005525">
    <property type="term" value="F:GTP binding"/>
    <property type="evidence" value="ECO:0007669"/>
    <property type="project" value="UniProtKB-UniRule"/>
</dbReference>
<dbReference type="InterPro" id="IPR004520">
    <property type="entry name" value="GTPase_MnmE"/>
</dbReference>
<organism evidence="13 14">
    <name type="scientific">Dielma fastidiosa</name>
    <dbReference type="NCBI Taxonomy" id="1034346"/>
    <lineage>
        <taxon>Bacteria</taxon>
        <taxon>Bacillati</taxon>
        <taxon>Bacillota</taxon>
        <taxon>Erysipelotrichia</taxon>
        <taxon>Erysipelotrichales</taxon>
        <taxon>Erysipelotrichaceae</taxon>
        <taxon>Dielma</taxon>
    </lineage>
</organism>
<gene>
    <name evidence="10" type="primary">mnmE</name>
    <name evidence="10" type="synonym">trmE</name>
    <name evidence="13" type="ORF">DES51_10226</name>
</gene>
<feature type="binding site" evidence="10">
    <location>
        <position position="248"/>
    </location>
    <ligand>
        <name>K(+)</name>
        <dbReference type="ChEBI" id="CHEBI:29103"/>
    </ligand>
</feature>
<evidence type="ECO:0000313" key="13">
    <source>
        <dbReference type="EMBL" id="PXX80908.1"/>
    </source>
</evidence>
<comment type="caution">
    <text evidence="10">Lacks conserved residue(s) required for the propagation of feature annotation.</text>
</comment>
<dbReference type="InterPro" id="IPR006073">
    <property type="entry name" value="GTP-bd"/>
</dbReference>